<dbReference type="Gene3D" id="3.40.50.10890">
    <property type="match status" value="1"/>
</dbReference>
<accession>A0A183DJA4</accession>
<dbReference type="EMBL" id="UYRT01026594">
    <property type="protein sequence ID" value="VDK65299.1"/>
    <property type="molecule type" value="Genomic_DNA"/>
</dbReference>
<organism evidence="4">
    <name type="scientific">Gongylonema pulchrum</name>
    <dbReference type="NCBI Taxonomy" id="637853"/>
    <lineage>
        <taxon>Eukaryota</taxon>
        <taxon>Metazoa</taxon>
        <taxon>Ecdysozoa</taxon>
        <taxon>Nematoda</taxon>
        <taxon>Chromadorea</taxon>
        <taxon>Rhabditida</taxon>
        <taxon>Spirurina</taxon>
        <taxon>Spiruromorpha</taxon>
        <taxon>Spiruroidea</taxon>
        <taxon>Gongylonematidae</taxon>
        <taxon>Gongylonema</taxon>
    </lineage>
</organism>
<feature type="compositionally biased region" description="Polar residues" evidence="1">
    <location>
        <begin position="1"/>
        <end position="16"/>
    </location>
</feature>
<evidence type="ECO:0000313" key="2">
    <source>
        <dbReference type="EMBL" id="VDK65299.1"/>
    </source>
</evidence>
<name>A0A183DJA4_9BILA</name>
<gene>
    <name evidence="2" type="ORF">GPUH_LOCUS8792</name>
</gene>
<reference evidence="4" key="1">
    <citation type="submission" date="2016-06" db="UniProtKB">
        <authorList>
            <consortium name="WormBaseParasite"/>
        </authorList>
    </citation>
    <scope>IDENTIFICATION</scope>
</reference>
<dbReference type="Proteomes" id="UP000271098">
    <property type="component" value="Unassembled WGS sequence"/>
</dbReference>
<proteinExistence type="predicted"/>
<dbReference type="WBParaSite" id="GPUH_0000880501-mRNA-1">
    <property type="protein sequence ID" value="GPUH_0000880501-mRNA-1"/>
    <property type="gene ID" value="GPUH_0000880501"/>
</dbReference>
<dbReference type="AlphaFoldDB" id="A0A183DJA4"/>
<dbReference type="OrthoDB" id="10249535at2759"/>
<sequence>MSSKKVTNGDNQQQMNEGKRDPDSMFDLAGMLHGGQSLRVFTKWCSDEKNMII</sequence>
<keyword evidence="3" id="KW-1185">Reference proteome</keyword>
<protein>
    <submittedName>
        <fullName evidence="4">Beta-Casp domain-containing protein</fullName>
    </submittedName>
</protein>
<evidence type="ECO:0000256" key="1">
    <source>
        <dbReference type="SAM" id="MobiDB-lite"/>
    </source>
</evidence>
<evidence type="ECO:0000313" key="4">
    <source>
        <dbReference type="WBParaSite" id="GPUH_0000880501-mRNA-1"/>
    </source>
</evidence>
<reference evidence="2 3" key="2">
    <citation type="submission" date="2018-11" db="EMBL/GenBank/DDBJ databases">
        <authorList>
            <consortium name="Pathogen Informatics"/>
        </authorList>
    </citation>
    <scope>NUCLEOTIDE SEQUENCE [LARGE SCALE GENOMIC DNA]</scope>
</reference>
<evidence type="ECO:0000313" key="3">
    <source>
        <dbReference type="Proteomes" id="UP000271098"/>
    </source>
</evidence>
<feature type="region of interest" description="Disordered" evidence="1">
    <location>
        <begin position="1"/>
        <end position="26"/>
    </location>
</feature>